<keyword evidence="4 7" id="KW-0812">Transmembrane</keyword>
<reference evidence="10" key="1">
    <citation type="journal article" date="2019" name="Int. J. Syst. Evol. Microbiol.">
        <title>The Global Catalogue of Microorganisms (GCM) 10K type strain sequencing project: providing services to taxonomists for standard genome sequencing and annotation.</title>
        <authorList>
            <consortium name="The Broad Institute Genomics Platform"/>
            <consortium name="The Broad Institute Genome Sequencing Center for Infectious Disease"/>
            <person name="Wu L."/>
            <person name="Ma J."/>
        </authorList>
    </citation>
    <scope>NUCLEOTIDE SEQUENCE [LARGE SCALE GENOMIC DNA]</scope>
    <source>
        <strain evidence="10">CGMCC 1.12376</strain>
    </source>
</reference>
<dbReference type="PANTHER" id="PTHR32322">
    <property type="entry name" value="INNER MEMBRANE TRANSPORTER"/>
    <property type="match status" value="1"/>
</dbReference>
<proteinExistence type="inferred from homology"/>
<dbReference type="PANTHER" id="PTHR32322:SF18">
    <property type="entry name" value="S-ADENOSYLMETHIONINE_S-ADENOSYLHOMOCYSTEINE TRANSPORTER"/>
    <property type="match status" value="1"/>
</dbReference>
<gene>
    <name evidence="9" type="ORF">ACFSBH_19130</name>
</gene>
<dbReference type="InterPro" id="IPR000620">
    <property type="entry name" value="EamA_dom"/>
</dbReference>
<feature type="transmembrane region" description="Helical" evidence="7">
    <location>
        <begin position="98"/>
        <end position="117"/>
    </location>
</feature>
<dbReference type="SUPFAM" id="SSF103481">
    <property type="entry name" value="Multidrug resistance efflux transporter EmrE"/>
    <property type="match status" value="2"/>
</dbReference>
<keyword evidence="6 7" id="KW-0472">Membrane</keyword>
<comment type="subcellular location">
    <subcellularLocation>
        <location evidence="1">Cell membrane</location>
        <topology evidence="1">Multi-pass membrane protein</topology>
    </subcellularLocation>
</comment>
<organism evidence="9 10">
    <name type="scientific">Oceanobacillus luteolus</name>
    <dbReference type="NCBI Taxonomy" id="1274358"/>
    <lineage>
        <taxon>Bacteria</taxon>
        <taxon>Bacillati</taxon>
        <taxon>Bacillota</taxon>
        <taxon>Bacilli</taxon>
        <taxon>Bacillales</taxon>
        <taxon>Bacillaceae</taxon>
        <taxon>Oceanobacillus</taxon>
    </lineage>
</organism>
<name>A0ABW4HVR6_9BACI</name>
<comment type="caution">
    <text evidence="9">The sequence shown here is derived from an EMBL/GenBank/DDBJ whole genome shotgun (WGS) entry which is preliminary data.</text>
</comment>
<feature type="domain" description="EamA" evidence="8">
    <location>
        <begin position="9"/>
        <end position="140"/>
    </location>
</feature>
<evidence type="ECO:0000256" key="1">
    <source>
        <dbReference type="ARBA" id="ARBA00004651"/>
    </source>
</evidence>
<comment type="similarity">
    <text evidence="2">Belongs to the EamA transporter family.</text>
</comment>
<evidence type="ECO:0000256" key="2">
    <source>
        <dbReference type="ARBA" id="ARBA00007362"/>
    </source>
</evidence>
<keyword evidence="3" id="KW-1003">Cell membrane</keyword>
<protein>
    <submittedName>
        <fullName evidence="9">DMT family transporter</fullName>
    </submittedName>
</protein>
<dbReference type="Pfam" id="PF00892">
    <property type="entry name" value="EamA"/>
    <property type="match status" value="2"/>
</dbReference>
<dbReference type="Proteomes" id="UP001597221">
    <property type="component" value="Unassembled WGS sequence"/>
</dbReference>
<feature type="transmembrane region" description="Helical" evidence="7">
    <location>
        <begin position="215"/>
        <end position="236"/>
    </location>
</feature>
<feature type="transmembrane region" description="Helical" evidence="7">
    <location>
        <begin position="36"/>
        <end position="56"/>
    </location>
</feature>
<feature type="transmembrane region" description="Helical" evidence="7">
    <location>
        <begin position="129"/>
        <end position="149"/>
    </location>
</feature>
<sequence>MNKNPRVIYLIVLFVMLIWGINVSALKVIVENFMPITITSLRIFTAGVTVMLILAVTKALRLPKKKEWYFIMGGAVFSVVLHHYFLAAGLTLTSATNTGLILGMGPVLTVIFATIILKRKPSRLQFAGFILGFIGVSFTVLAGSGGIMTINLGDFYILLSIVSQTLSFIVIKRAAETMDSRLLTGYMLVVGSVALFFISLLQEPNGIASLKQADYTVWLIFLFSALIATGVGHMAYNHAISRLGPAETSIFLNLNTFFSIMGAALFLNEAILLSHFIGLIFIVFGVIFGSGGLEAWMLQRRRRRM</sequence>
<keyword evidence="5 7" id="KW-1133">Transmembrane helix</keyword>
<feature type="transmembrane region" description="Helical" evidence="7">
    <location>
        <begin position="183"/>
        <end position="203"/>
    </location>
</feature>
<accession>A0ABW4HVR6</accession>
<evidence type="ECO:0000313" key="10">
    <source>
        <dbReference type="Proteomes" id="UP001597221"/>
    </source>
</evidence>
<dbReference type="RefSeq" id="WP_379599178.1">
    <property type="nucleotide sequence ID" value="NZ_JBHUDE010000162.1"/>
</dbReference>
<dbReference type="EMBL" id="JBHUDE010000162">
    <property type="protein sequence ID" value="MFD1609734.1"/>
    <property type="molecule type" value="Genomic_DNA"/>
</dbReference>
<feature type="domain" description="EamA" evidence="8">
    <location>
        <begin position="152"/>
        <end position="288"/>
    </location>
</feature>
<feature type="transmembrane region" description="Helical" evidence="7">
    <location>
        <begin position="68"/>
        <end position="86"/>
    </location>
</feature>
<evidence type="ECO:0000313" key="9">
    <source>
        <dbReference type="EMBL" id="MFD1609734.1"/>
    </source>
</evidence>
<dbReference type="InterPro" id="IPR037185">
    <property type="entry name" value="EmrE-like"/>
</dbReference>
<feature type="transmembrane region" description="Helical" evidence="7">
    <location>
        <begin position="155"/>
        <end position="171"/>
    </location>
</feature>
<keyword evidence="10" id="KW-1185">Reference proteome</keyword>
<feature type="transmembrane region" description="Helical" evidence="7">
    <location>
        <begin position="248"/>
        <end position="267"/>
    </location>
</feature>
<evidence type="ECO:0000256" key="4">
    <source>
        <dbReference type="ARBA" id="ARBA00022692"/>
    </source>
</evidence>
<dbReference type="InterPro" id="IPR050638">
    <property type="entry name" value="AA-Vitamin_Transporters"/>
</dbReference>
<feature type="transmembrane region" description="Helical" evidence="7">
    <location>
        <begin position="7"/>
        <end position="30"/>
    </location>
</feature>
<evidence type="ECO:0000259" key="8">
    <source>
        <dbReference type="Pfam" id="PF00892"/>
    </source>
</evidence>
<evidence type="ECO:0000256" key="5">
    <source>
        <dbReference type="ARBA" id="ARBA00022989"/>
    </source>
</evidence>
<evidence type="ECO:0000256" key="6">
    <source>
        <dbReference type="ARBA" id="ARBA00023136"/>
    </source>
</evidence>
<evidence type="ECO:0000256" key="7">
    <source>
        <dbReference type="SAM" id="Phobius"/>
    </source>
</evidence>
<evidence type="ECO:0000256" key="3">
    <source>
        <dbReference type="ARBA" id="ARBA00022475"/>
    </source>
</evidence>
<feature type="transmembrane region" description="Helical" evidence="7">
    <location>
        <begin position="273"/>
        <end position="298"/>
    </location>
</feature>